<feature type="compositionally biased region" description="Polar residues" evidence="1">
    <location>
        <begin position="1"/>
        <end position="22"/>
    </location>
</feature>
<evidence type="ECO:0000313" key="5">
    <source>
        <dbReference type="Proteomes" id="UP001331761"/>
    </source>
</evidence>
<dbReference type="Gene3D" id="2.60.98.50">
    <property type="match status" value="1"/>
</dbReference>
<proteinExistence type="predicted"/>
<keyword evidence="2" id="KW-0812">Transmembrane</keyword>
<reference evidence="4 5" key="1">
    <citation type="submission" date="2019-10" db="EMBL/GenBank/DDBJ databases">
        <title>Assembly and Annotation for the nematode Trichostrongylus colubriformis.</title>
        <authorList>
            <person name="Martin J."/>
        </authorList>
    </citation>
    <scope>NUCLEOTIDE SEQUENCE [LARGE SCALE GENOMIC DNA]</scope>
    <source>
        <strain evidence="4">G859</strain>
        <tissue evidence="4">Whole worm</tissue>
    </source>
</reference>
<accession>A0AAN8J075</accession>
<feature type="compositionally biased region" description="Low complexity" evidence="1">
    <location>
        <begin position="23"/>
        <end position="33"/>
    </location>
</feature>
<gene>
    <name evidence="4" type="ORF">GCK32_021394</name>
</gene>
<keyword evidence="2" id="KW-0472">Membrane</keyword>
<dbReference type="InterPro" id="IPR009878">
    <property type="entry name" value="Phlebovirus_G2_fusion"/>
</dbReference>
<organism evidence="4 5">
    <name type="scientific">Trichostrongylus colubriformis</name>
    <name type="common">Black scour worm</name>
    <dbReference type="NCBI Taxonomy" id="6319"/>
    <lineage>
        <taxon>Eukaryota</taxon>
        <taxon>Metazoa</taxon>
        <taxon>Ecdysozoa</taxon>
        <taxon>Nematoda</taxon>
        <taxon>Chromadorea</taxon>
        <taxon>Rhabditida</taxon>
        <taxon>Rhabditina</taxon>
        <taxon>Rhabditomorpha</taxon>
        <taxon>Strongyloidea</taxon>
        <taxon>Trichostrongylidae</taxon>
        <taxon>Trichostrongylus</taxon>
    </lineage>
</organism>
<feature type="transmembrane region" description="Helical" evidence="2">
    <location>
        <begin position="193"/>
        <end position="214"/>
    </location>
</feature>
<protein>
    <recommendedName>
        <fullName evidence="3">Phlebovirus glycoprotein G2 fusion domain-containing protein</fullName>
    </recommendedName>
</protein>
<name>A0AAN8J075_TRICO</name>
<feature type="transmembrane region" description="Helical" evidence="2">
    <location>
        <begin position="121"/>
        <end position="146"/>
    </location>
</feature>
<dbReference type="Proteomes" id="UP001331761">
    <property type="component" value="Unassembled WGS sequence"/>
</dbReference>
<evidence type="ECO:0000259" key="3">
    <source>
        <dbReference type="Pfam" id="PF07245"/>
    </source>
</evidence>
<evidence type="ECO:0000256" key="2">
    <source>
        <dbReference type="SAM" id="Phobius"/>
    </source>
</evidence>
<comment type="caution">
    <text evidence="4">The sequence shown here is derived from an EMBL/GenBank/DDBJ whole genome shotgun (WGS) entry which is preliminary data.</text>
</comment>
<sequence>GRVATTTTNPSSSVNIGNSLSASPRHISHPPSTSTTTLDIVEACSSTTCVYIKSYETDTLVLFPTSIVIFEYEVIISAWINGEKILSSTLTCPGQPICETLQCNVCWKKVYNIQCWTALEIAASLILFIASMLLLHFCTPVFRLLYWVGRKLIHTLHAIMRAVLLKCKKITGKTQSYQVERPSYQLKRRKKKIHGIIATIACIMSTAQCCSNIVTLQGETTYCTMEKNEEKCTCDQVTQLLLQPIGQEACLILKNKEKRIMGTIAIRLEQISHICKQKTEYFTRDHQFLTESRHQCYKTESCQGNTCSSLKPEMKLIDFSTISNSNPGYTYCVPS</sequence>
<feature type="region of interest" description="Disordered" evidence="1">
    <location>
        <begin position="1"/>
        <end position="33"/>
    </location>
</feature>
<feature type="non-terminal residue" evidence="4">
    <location>
        <position position="1"/>
    </location>
</feature>
<dbReference type="AlphaFoldDB" id="A0AAN8J075"/>
<dbReference type="EMBL" id="WIXE01017694">
    <property type="protein sequence ID" value="KAK5971509.1"/>
    <property type="molecule type" value="Genomic_DNA"/>
</dbReference>
<evidence type="ECO:0000256" key="1">
    <source>
        <dbReference type="SAM" id="MobiDB-lite"/>
    </source>
</evidence>
<keyword evidence="5" id="KW-1185">Reference proteome</keyword>
<keyword evidence="2" id="KW-1133">Transmembrane helix</keyword>
<feature type="domain" description="Phlebovirus glycoprotein G2 fusion" evidence="3">
    <location>
        <begin position="210"/>
        <end position="334"/>
    </location>
</feature>
<evidence type="ECO:0000313" key="4">
    <source>
        <dbReference type="EMBL" id="KAK5971509.1"/>
    </source>
</evidence>
<dbReference type="Pfam" id="PF07245">
    <property type="entry name" value="Phlebovirus_G2"/>
    <property type="match status" value="1"/>
</dbReference>